<gene>
    <name evidence="1" type="ORF">M378DRAFT_17096</name>
</gene>
<dbReference type="InterPro" id="IPR011009">
    <property type="entry name" value="Kinase-like_dom_sf"/>
</dbReference>
<accession>A0A0C2W5M5</accession>
<reference evidence="1 2" key="1">
    <citation type="submission" date="2014-04" db="EMBL/GenBank/DDBJ databases">
        <title>Evolutionary Origins and Diversification of the Mycorrhizal Mutualists.</title>
        <authorList>
            <consortium name="DOE Joint Genome Institute"/>
            <consortium name="Mycorrhizal Genomics Consortium"/>
            <person name="Kohler A."/>
            <person name="Kuo A."/>
            <person name="Nagy L.G."/>
            <person name="Floudas D."/>
            <person name="Copeland A."/>
            <person name="Barry K.W."/>
            <person name="Cichocki N."/>
            <person name="Veneault-Fourrey C."/>
            <person name="LaButti K."/>
            <person name="Lindquist E.A."/>
            <person name="Lipzen A."/>
            <person name="Lundell T."/>
            <person name="Morin E."/>
            <person name="Murat C."/>
            <person name="Riley R."/>
            <person name="Ohm R."/>
            <person name="Sun H."/>
            <person name="Tunlid A."/>
            <person name="Henrissat B."/>
            <person name="Grigoriev I.V."/>
            <person name="Hibbett D.S."/>
            <person name="Martin F."/>
        </authorList>
    </citation>
    <scope>NUCLEOTIDE SEQUENCE [LARGE SCALE GENOMIC DNA]</scope>
    <source>
        <strain evidence="1 2">Koide BX008</strain>
    </source>
</reference>
<dbReference type="Gene3D" id="1.10.510.10">
    <property type="entry name" value="Transferase(Phosphotransferase) domain 1"/>
    <property type="match status" value="1"/>
</dbReference>
<evidence type="ECO:0008006" key="3">
    <source>
        <dbReference type="Google" id="ProtNLM"/>
    </source>
</evidence>
<dbReference type="Proteomes" id="UP000054549">
    <property type="component" value="Unassembled WGS sequence"/>
</dbReference>
<evidence type="ECO:0000313" key="1">
    <source>
        <dbReference type="EMBL" id="KIL56427.1"/>
    </source>
</evidence>
<dbReference type="InParanoid" id="A0A0C2W5M5"/>
<protein>
    <recommendedName>
        <fullName evidence="3">Protein kinase domain-containing protein</fullName>
    </recommendedName>
</protein>
<dbReference type="OrthoDB" id="2683818at2759"/>
<name>A0A0C2W5M5_AMAMK</name>
<sequence length="118" mass="13045">MSLFPLTTQLSNLSHSPTLPSSGDQSQTSDVVDLSGQIGRWTTGLTTIGLPTIAVKVISLPPLRDETQKSKRYKRIQRELELWSKVNHQNTLPLLGIACINDDTNIPAFICPWMENGT</sequence>
<keyword evidence="2" id="KW-1185">Reference proteome</keyword>
<dbReference type="AlphaFoldDB" id="A0A0C2W5M5"/>
<dbReference type="SUPFAM" id="SSF56112">
    <property type="entry name" value="Protein kinase-like (PK-like)"/>
    <property type="match status" value="1"/>
</dbReference>
<dbReference type="HOGENOM" id="CLU_2096264_0_0_1"/>
<proteinExistence type="predicted"/>
<dbReference type="EMBL" id="KN818422">
    <property type="protein sequence ID" value="KIL56427.1"/>
    <property type="molecule type" value="Genomic_DNA"/>
</dbReference>
<evidence type="ECO:0000313" key="2">
    <source>
        <dbReference type="Proteomes" id="UP000054549"/>
    </source>
</evidence>
<organism evidence="1 2">
    <name type="scientific">Amanita muscaria (strain Koide BX008)</name>
    <dbReference type="NCBI Taxonomy" id="946122"/>
    <lineage>
        <taxon>Eukaryota</taxon>
        <taxon>Fungi</taxon>
        <taxon>Dikarya</taxon>
        <taxon>Basidiomycota</taxon>
        <taxon>Agaricomycotina</taxon>
        <taxon>Agaricomycetes</taxon>
        <taxon>Agaricomycetidae</taxon>
        <taxon>Agaricales</taxon>
        <taxon>Pluteineae</taxon>
        <taxon>Amanitaceae</taxon>
        <taxon>Amanita</taxon>
    </lineage>
</organism>